<dbReference type="Proteomes" id="UP000827872">
    <property type="component" value="Linkage Group LG02"/>
</dbReference>
<name>A0ACB8G5H6_9SAUR</name>
<evidence type="ECO:0000313" key="1">
    <source>
        <dbReference type="EMBL" id="KAH8014822.1"/>
    </source>
</evidence>
<proteinExistence type="predicted"/>
<keyword evidence="2" id="KW-1185">Reference proteome</keyword>
<protein>
    <submittedName>
        <fullName evidence="1">Uncharacterized protein</fullName>
    </submittedName>
</protein>
<reference evidence="1" key="1">
    <citation type="submission" date="2021-08" db="EMBL/GenBank/DDBJ databases">
        <title>The first chromosome-level gecko genome reveals the dynamic sex chromosomes of Neotropical dwarf geckos (Sphaerodactylidae: Sphaerodactylus).</title>
        <authorList>
            <person name="Pinto B.J."/>
            <person name="Keating S.E."/>
            <person name="Gamble T."/>
        </authorList>
    </citation>
    <scope>NUCLEOTIDE SEQUENCE</scope>
    <source>
        <strain evidence="1">TG3544</strain>
    </source>
</reference>
<dbReference type="EMBL" id="CM037615">
    <property type="protein sequence ID" value="KAH8014822.1"/>
    <property type="molecule type" value="Genomic_DNA"/>
</dbReference>
<organism evidence="1 2">
    <name type="scientific">Sphaerodactylus townsendi</name>
    <dbReference type="NCBI Taxonomy" id="933632"/>
    <lineage>
        <taxon>Eukaryota</taxon>
        <taxon>Metazoa</taxon>
        <taxon>Chordata</taxon>
        <taxon>Craniata</taxon>
        <taxon>Vertebrata</taxon>
        <taxon>Euteleostomi</taxon>
        <taxon>Lepidosauria</taxon>
        <taxon>Squamata</taxon>
        <taxon>Bifurcata</taxon>
        <taxon>Gekkota</taxon>
        <taxon>Sphaerodactylidae</taxon>
        <taxon>Sphaerodactylus</taxon>
    </lineage>
</organism>
<comment type="caution">
    <text evidence="1">The sequence shown here is derived from an EMBL/GenBank/DDBJ whole genome shotgun (WGS) entry which is preliminary data.</text>
</comment>
<gene>
    <name evidence="1" type="ORF">K3G42_031926</name>
</gene>
<evidence type="ECO:0000313" key="2">
    <source>
        <dbReference type="Proteomes" id="UP000827872"/>
    </source>
</evidence>
<accession>A0ACB8G5H6</accession>
<sequence>MADLDRERPSQAESPRMDYAIDDLTVASSPPARGDSDDLAFFLIQAGSYMEVHGAGFRTDCERVFELGTQLRGEAANWLVGLVEAGATELHNLEHFLLALRLRFENPLTEEKARAALQRLRQGTRSVSDFAAEFHRLASRLRAGQRWS</sequence>